<sequence>MDTVFLKRLYVFFVMEIETRRVHILGVTANPTGAWTAQQARNLLMNLDERADQFKFLIRDHDGKFSHTFDEVFTSGGIQIIRIRRSKSRTPTDEIRPLNCYNRRQADQKDKLLPAARGQDRGLSHAVLPDLINEKLRRRVSLKPLVGDRPTATQRNSVGTGPQALAGPIECSQPCAELLGYGIVKKLLGERVRRVEDRGPRISGRLQSSRPLSG</sequence>
<keyword evidence="3" id="KW-1185">Reference proteome</keyword>
<evidence type="ECO:0000313" key="3">
    <source>
        <dbReference type="Proteomes" id="UP000622547"/>
    </source>
</evidence>
<feature type="region of interest" description="Disordered" evidence="1">
    <location>
        <begin position="146"/>
        <end position="166"/>
    </location>
</feature>
<dbReference type="Proteomes" id="UP000622547">
    <property type="component" value="Unassembled WGS sequence"/>
</dbReference>
<name>A0A8J3U0E4_9ACTN</name>
<evidence type="ECO:0008006" key="4">
    <source>
        <dbReference type="Google" id="ProtNLM"/>
    </source>
</evidence>
<dbReference type="AlphaFoldDB" id="A0A8J3U0E4"/>
<organism evidence="2 3">
    <name type="scientific">Planotetraspora phitsanulokensis</name>
    <dbReference type="NCBI Taxonomy" id="575192"/>
    <lineage>
        <taxon>Bacteria</taxon>
        <taxon>Bacillati</taxon>
        <taxon>Actinomycetota</taxon>
        <taxon>Actinomycetes</taxon>
        <taxon>Streptosporangiales</taxon>
        <taxon>Streptosporangiaceae</taxon>
        <taxon>Planotetraspora</taxon>
    </lineage>
</organism>
<protein>
    <recommendedName>
        <fullName evidence="4">Integrase catalytic domain-containing protein</fullName>
    </recommendedName>
</protein>
<dbReference type="RefSeq" id="WP_204071842.1">
    <property type="nucleotide sequence ID" value="NZ_BAABHI010000012.1"/>
</dbReference>
<reference evidence="2 3" key="1">
    <citation type="submission" date="2021-01" db="EMBL/GenBank/DDBJ databases">
        <title>Whole genome shotgun sequence of Planotetraspora phitsanulokensis NBRC 104273.</title>
        <authorList>
            <person name="Komaki H."/>
            <person name="Tamura T."/>
        </authorList>
    </citation>
    <scope>NUCLEOTIDE SEQUENCE [LARGE SCALE GENOMIC DNA]</scope>
    <source>
        <strain evidence="2 3">NBRC 104273</strain>
    </source>
</reference>
<proteinExistence type="predicted"/>
<evidence type="ECO:0000256" key="1">
    <source>
        <dbReference type="SAM" id="MobiDB-lite"/>
    </source>
</evidence>
<accession>A0A8J3U0E4</accession>
<evidence type="ECO:0000313" key="2">
    <source>
        <dbReference type="EMBL" id="GII36148.1"/>
    </source>
</evidence>
<feature type="compositionally biased region" description="Polar residues" evidence="1">
    <location>
        <begin position="151"/>
        <end position="160"/>
    </location>
</feature>
<gene>
    <name evidence="2" type="ORF">Pph01_11510</name>
</gene>
<comment type="caution">
    <text evidence="2">The sequence shown here is derived from an EMBL/GenBank/DDBJ whole genome shotgun (WGS) entry which is preliminary data.</text>
</comment>
<dbReference type="EMBL" id="BOOP01000003">
    <property type="protein sequence ID" value="GII36148.1"/>
    <property type="molecule type" value="Genomic_DNA"/>
</dbReference>